<organism evidence="1 2">
    <name type="scientific">Aspergillus cavernicola</name>
    <dbReference type="NCBI Taxonomy" id="176166"/>
    <lineage>
        <taxon>Eukaryota</taxon>
        <taxon>Fungi</taxon>
        <taxon>Dikarya</taxon>
        <taxon>Ascomycota</taxon>
        <taxon>Pezizomycotina</taxon>
        <taxon>Eurotiomycetes</taxon>
        <taxon>Eurotiomycetidae</taxon>
        <taxon>Eurotiales</taxon>
        <taxon>Aspergillaceae</taxon>
        <taxon>Aspergillus</taxon>
        <taxon>Aspergillus subgen. Nidulantes</taxon>
    </lineage>
</organism>
<gene>
    <name evidence="1" type="ORF">BDW59DRAFT_109893</name>
</gene>
<proteinExistence type="predicted"/>
<accession>A0ABR4I125</accession>
<protein>
    <recommendedName>
        <fullName evidence="3">EthD domain-containing protein</fullName>
    </recommendedName>
</protein>
<comment type="caution">
    <text evidence="1">The sequence shown here is derived from an EMBL/GenBank/DDBJ whole genome shotgun (WGS) entry which is preliminary data.</text>
</comment>
<sequence length="78" mass="8621">MIVDTRQWFVSIAILSRGVCHSSSLAHMGVPFSRRIVTSSSFPNEVAAYNAFAAKHSKLGNLIQKKTLEVQFSGHVYP</sequence>
<name>A0ABR4I125_9EURO</name>
<reference evidence="1 2" key="1">
    <citation type="submission" date="2024-07" db="EMBL/GenBank/DDBJ databases">
        <title>Section-level genome sequencing and comparative genomics of Aspergillus sections Usti and Cavernicolus.</title>
        <authorList>
            <consortium name="Lawrence Berkeley National Laboratory"/>
            <person name="Nybo J.L."/>
            <person name="Vesth T.C."/>
            <person name="Theobald S."/>
            <person name="Frisvad J.C."/>
            <person name="Larsen T.O."/>
            <person name="Kjaerboelling I."/>
            <person name="Rothschild-Mancinelli K."/>
            <person name="Lyhne E.K."/>
            <person name="Kogle M.E."/>
            <person name="Barry K."/>
            <person name="Clum A."/>
            <person name="Na H."/>
            <person name="Ledsgaard L."/>
            <person name="Lin J."/>
            <person name="Lipzen A."/>
            <person name="Kuo A."/>
            <person name="Riley R."/>
            <person name="Mondo S."/>
            <person name="LaButti K."/>
            <person name="Haridas S."/>
            <person name="Pangalinan J."/>
            <person name="Salamov A.A."/>
            <person name="Simmons B.A."/>
            <person name="Magnuson J.K."/>
            <person name="Chen J."/>
            <person name="Drula E."/>
            <person name="Henrissat B."/>
            <person name="Wiebenga A."/>
            <person name="Lubbers R.J."/>
            <person name="Gomes A.C."/>
            <person name="Makela M.R."/>
            <person name="Stajich J."/>
            <person name="Grigoriev I.V."/>
            <person name="Mortensen U.H."/>
            <person name="De vries R.P."/>
            <person name="Baker S.E."/>
            <person name="Andersen M.R."/>
        </authorList>
    </citation>
    <scope>NUCLEOTIDE SEQUENCE [LARGE SCALE GENOMIC DNA]</scope>
    <source>
        <strain evidence="1 2">CBS 600.67</strain>
    </source>
</reference>
<evidence type="ECO:0008006" key="3">
    <source>
        <dbReference type="Google" id="ProtNLM"/>
    </source>
</evidence>
<keyword evidence="2" id="KW-1185">Reference proteome</keyword>
<evidence type="ECO:0000313" key="2">
    <source>
        <dbReference type="Proteomes" id="UP001610335"/>
    </source>
</evidence>
<dbReference type="EMBL" id="JBFXLS010000063">
    <property type="protein sequence ID" value="KAL2821448.1"/>
    <property type="molecule type" value="Genomic_DNA"/>
</dbReference>
<dbReference type="Proteomes" id="UP001610335">
    <property type="component" value="Unassembled WGS sequence"/>
</dbReference>
<evidence type="ECO:0000313" key="1">
    <source>
        <dbReference type="EMBL" id="KAL2821448.1"/>
    </source>
</evidence>